<feature type="coiled-coil region" evidence="2">
    <location>
        <begin position="160"/>
        <end position="194"/>
    </location>
</feature>
<protein>
    <submittedName>
        <fullName evidence="6">Coiled-coil domain-containing protein 121-like</fullName>
    </submittedName>
</protein>
<sequence>MESQGQSYPKWNTKGRRATIFPQREGAKTSIPSAIPAQLEETDFLTPSYRTVLSRKRALYDVRVRWPELVCKEQKAMGEDSYHVEFPYLDRKLTDVSSCSSEVSISLKNQESSHSEFNDPSDFPGCLSEAPYVTILNSYLKPESMTRLEKKVRRRTLVVMNQLEQEKEAAKFRRAVLLRDTRELQNEKSSEEAENKPFLEFLMKKNQETQEKYDSLWKDYIQQYQEIKDRRREMVSTFTSCTGSLQKQLMENKKLEASLKKKLKALAPIAHIKESQDWELEALELEKASIVADIPFLDREAHLQFLKERAALAKQVEDLNLLESGEDITRELKKKTKAWDTAAKQAYEDFCHNLNARNRQLRMELQQLDWEFCNLEDQREKLERRKQRWKEQQWYLEALARGRERLQQREHRRQEREHRRQQWEHHRQQWEHPALDRLLGARQKANPKKWLPRPRKQTGAEAGALHRE</sequence>
<evidence type="ECO:0000313" key="6">
    <source>
        <dbReference type="RefSeq" id="XP_021017956.1"/>
    </source>
</evidence>
<evidence type="ECO:0000313" key="5">
    <source>
        <dbReference type="Proteomes" id="UP000515126"/>
    </source>
</evidence>
<feature type="domain" description="DUF4515" evidence="4">
    <location>
        <begin position="194"/>
        <end position="399"/>
    </location>
</feature>
<dbReference type="Proteomes" id="UP000515126">
    <property type="component" value="Chromosome 5"/>
</dbReference>
<evidence type="ECO:0000256" key="2">
    <source>
        <dbReference type="SAM" id="Coils"/>
    </source>
</evidence>
<feature type="region of interest" description="Disordered" evidence="3">
    <location>
        <begin position="434"/>
        <end position="468"/>
    </location>
</feature>
<dbReference type="AlphaFoldDB" id="A0A6P5PNY9"/>
<dbReference type="PANTHER" id="PTHR14845">
    <property type="entry name" value="COILED-COIL DOMAIN-CONTAINING 166"/>
    <property type="match status" value="1"/>
</dbReference>
<dbReference type="InterPro" id="IPR032777">
    <property type="entry name" value="DUF4515"/>
</dbReference>
<dbReference type="KEGG" id="mcal:110294230"/>
<dbReference type="Pfam" id="PF14988">
    <property type="entry name" value="DUF4515"/>
    <property type="match status" value="1"/>
</dbReference>
<dbReference type="GeneID" id="110294230"/>
<dbReference type="RefSeq" id="XP_021017956.1">
    <property type="nucleotide sequence ID" value="XM_021162297.2"/>
</dbReference>
<gene>
    <name evidence="6" type="primary">LOC110294230</name>
</gene>
<reference evidence="6" key="1">
    <citation type="submission" date="2025-08" db="UniProtKB">
        <authorList>
            <consortium name="RefSeq"/>
        </authorList>
    </citation>
    <scope>IDENTIFICATION</scope>
</reference>
<evidence type="ECO:0000256" key="3">
    <source>
        <dbReference type="SAM" id="MobiDB-lite"/>
    </source>
</evidence>
<dbReference type="PANTHER" id="PTHR14845:SF7">
    <property type="entry name" value="COILED-COIL DOMAIN CONTAINING 121, RETROGENE 2"/>
    <property type="match status" value="1"/>
</dbReference>
<name>A0A6P5PNY9_MUSCR</name>
<feature type="compositionally biased region" description="Basic residues" evidence="3">
    <location>
        <begin position="445"/>
        <end position="456"/>
    </location>
</feature>
<keyword evidence="1 2" id="KW-0175">Coiled coil</keyword>
<evidence type="ECO:0000259" key="4">
    <source>
        <dbReference type="Pfam" id="PF14988"/>
    </source>
</evidence>
<proteinExistence type="predicted"/>
<accession>A0A6P5PNY9</accession>
<feature type="region of interest" description="Disordered" evidence="3">
    <location>
        <begin position="410"/>
        <end position="429"/>
    </location>
</feature>
<keyword evidence="5" id="KW-1185">Reference proteome</keyword>
<evidence type="ECO:0000256" key="1">
    <source>
        <dbReference type="ARBA" id="ARBA00023054"/>
    </source>
</evidence>
<feature type="coiled-coil region" evidence="2">
    <location>
        <begin position="351"/>
        <end position="392"/>
    </location>
</feature>
<organism evidence="5 6">
    <name type="scientific">Mus caroli</name>
    <name type="common">Ryukyu mouse</name>
    <name type="synonym">Ricefield mouse</name>
    <dbReference type="NCBI Taxonomy" id="10089"/>
    <lineage>
        <taxon>Eukaryota</taxon>
        <taxon>Metazoa</taxon>
        <taxon>Chordata</taxon>
        <taxon>Craniata</taxon>
        <taxon>Vertebrata</taxon>
        <taxon>Euteleostomi</taxon>
        <taxon>Mammalia</taxon>
        <taxon>Eutheria</taxon>
        <taxon>Euarchontoglires</taxon>
        <taxon>Glires</taxon>
        <taxon>Rodentia</taxon>
        <taxon>Myomorpha</taxon>
        <taxon>Muroidea</taxon>
        <taxon>Muridae</taxon>
        <taxon>Murinae</taxon>
        <taxon>Mus</taxon>
        <taxon>Mus</taxon>
    </lineage>
</organism>